<protein>
    <recommendedName>
        <fullName evidence="9 10">1,4-dihydroxy-2-naphthoate octaprenyltransferase</fullName>
        <shortName evidence="9">DHNA-octaprenyltransferase</shortName>
        <ecNumber evidence="9 10">2.5.1.74</ecNumber>
    </recommendedName>
</protein>
<keyword evidence="7 9" id="KW-1133">Transmembrane helix</keyword>
<dbReference type="InterPro" id="IPR026046">
    <property type="entry name" value="UBIAD1"/>
</dbReference>
<keyword evidence="12" id="KW-1185">Reference proteome</keyword>
<dbReference type="HAMAP" id="MF_01937">
    <property type="entry name" value="MenA_1"/>
    <property type="match status" value="1"/>
</dbReference>
<evidence type="ECO:0000256" key="2">
    <source>
        <dbReference type="ARBA" id="ARBA00022428"/>
    </source>
</evidence>
<feature type="transmembrane region" description="Helical" evidence="9">
    <location>
        <begin position="225"/>
        <end position="243"/>
    </location>
</feature>
<keyword evidence="2 9" id="KW-0474">Menaquinone biosynthesis</keyword>
<feature type="transmembrane region" description="Helical" evidence="9">
    <location>
        <begin position="151"/>
        <end position="170"/>
    </location>
</feature>
<dbReference type="NCBIfam" id="NF004751">
    <property type="entry name" value="PRK06080.1-3"/>
    <property type="match status" value="1"/>
</dbReference>
<name>A0A1M5C507_9BACE</name>
<keyword evidence="4" id="KW-0997">Cell inner membrane</keyword>
<evidence type="ECO:0000256" key="4">
    <source>
        <dbReference type="ARBA" id="ARBA00022519"/>
    </source>
</evidence>
<dbReference type="FunFam" id="1.10.357.140:FF:000016">
    <property type="entry name" value="1,4-dihydroxy-2-naphthoate octaprenyltransferase"/>
    <property type="match status" value="1"/>
</dbReference>
<dbReference type="EMBL" id="FQTV01000009">
    <property type="protein sequence ID" value="SHF49760.1"/>
    <property type="molecule type" value="Genomic_DNA"/>
</dbReference>
<dbReference type="Pfam" id="PF01040">
    <property type="entry name" value="UbiA"/>
    <property type="match status" value="1"/>
</dbReference>
<dbReference type="EC" id="2.5.1.74" evidence="9 10"/>
<dbReference type="Proteomes" id="UP000184509">
    <property type="component" value="Unassembled WGS sequence"/>
</dbReference>
<feature type="transmembrane region" description="Helical" evidence="9">
    <location>
        <begin position="24"/>
        <end position="41"/>
    </location>
</feature>
<feature type="transmembrane region" description="Helical" evidence="9">
    <location>
        <begin position="47"/>
        <end position="71"/>
    </location>
</feature>
<comment type="subcellular location">
    <subcellularLocation>
        <location evidence="9">Cell membrane</location>
        <topology evidence="9">Multi-pass membrane protein</topology>
    </subcellularLocation>
    <subcellularLocation>
        <location evidence="1">Membrane</location>
        <topology evidence="1">Multi-pass membrane protein</topology>
    </subcellularLocation>
</comment>
<keyword evidence="8 9" id="KW-0472">Membrane</keyword>
<keyword evidence="5 9" id="KW-0808">Transferase</keyword>
<gene>
    <name evidence="9" type="primary">menA</name>
    <name evidence="11" type="ORF">SAMN05444405_109106</name>
</gene>
<comment type="pathway">
    <text evidence="9">Quinol/quinone metabolism; menaquinone biosynthesis; menaquinol from 1,4-dihydroxy-2-naphthoate: step 1/2.</text>
</comment>
<comment type="catalytic activity">
    <reaction evidence="9">
        <text>an all-trans-polyprenyl diphosphate + 1,4-dihydroxy-2-naphthoate + H(+) = a 2-demethylmenaquinol + CO2 + diphosphate</text>
        <dbReference type="Rhea" id="RHEA:26478"/>
        <dbReference type="Rhea" id="RHEA-COMP:9563"/>
        <dbReference type="Rhea" id="RHEA-COMP:9564"/>
        <dbReference type="ChEBI" id="CHEBI:11173"/>
        <dbReference type="ChEBI" id="CHEBI:15378"/>
        <dbReference type="ChEBI" id="CHEBI:16526"/>
        <dbReference type="ChEBI" id="CHEBI:33019"/>
        <dbReference type="ChEBI" id="CHEBI:55437"/>
        <dbReference type="ChEBI" id="CHEBI:58914"/>
        <dbReference type="EC" id="2.5.1.74"/>
    </reaction>
</comment>
<organism evidence="11 12">
    <name type="scientific">Bacteroides luti</name>
    <dbReference type="NCBI Taxonomy" id="1297750"/>
    <lineage>
        <taxon>Bacteria</taxon>
        <taxon>Pseudomonadati</taxon>
        <taxon>Bacteroidota</taxon>
        <taxon>Bacteroidia</taxon>
        <taxon>Bacteroidales</taxon>
        <taxon>Bacteroidaceae</taxon>
        <taxon>Bacteroides</taxon>
    </lineage>
</organism>
<dbReference type="InterPro" id="IPR004657">
    <property type="entry name" value="MenA"/>
</dbReference>
<dbReference type="STRING" id="1297750.SAMN05444405_109106"/>
<reference evidence="11 12" key="1">
    <citation type="submission" date="2016-11" db="EMBL/GenBank/DDBJ databases">
        <authorList>
            <person name="Jaros S."/>
            <person name="Januszkiewicz K."/>
            <person name="Wedrychowicz H."/>
        </authorList>
    </citation>
    <scope>NUCLEOTIDE SEQUENCE [LARGE SCALE GENOMIC DNA]</scope>
    <source>
        <strain evidence="11 12">DSM 26991</strain>
    </source>
</reference>
<dbReference type="PANTHER" id="PTHR13929">
    <property type="entry name" value="1,4-DIHYDROXY-2-NAPHTHOATE OCTAPRENYLTRANSFERASE"/>
    <property type="match status" value="1"/>
</dbReference>
<keyword evidence="3 9" id="KW-1003">Cell membrane</keyword>
<dbReference type="GO" id="GO:0042371">
    <property type="term" value="P:vitamin K biosynthetic process"/>
    <property type="evidence" value="ECO:0007669"/>
    <property type="project" value="TreeGrafter"/>
</dbReference>
<dbReference type="GO" id="GO:0005886">
    <property type="term" value="C:plasma membrane"/>
    <property type="evidence" value="ECO:0007669"/>
    <property type="project" value="UniProtKB-SubCell"/>
</dbReference>
<dbReference type="RefSeq" id="WP_073401737.1">
    <property type="nucleotide sequence ID" value="NZ_FQTV01000009.1"/>
</dbReference>
<feature type="transmembrane region" description="Helical" evidence="9">
    <location>
        <begin position="121"/>
        <end position="139"/>
    </location>
</feature>
<keyword evidence="6 9" id="KW-0812">Transmembrane</keyword>
<evidence type="ECO:0000256" key="7">
    <source>
        <dbReference type="ARBA" id="ARBA00022989"/>
    </source>
</evidence>
<sequence>MKDIKDTVKKNSAKAWLLAARPKTLTGAVVPILIGTGLAIADGKFNWLPALICCLFAFLMQIASNLINDLFDFLKGTDREDRLGPERACAQGWISPSAMKIGIIIVVSLACALGSTLLLYGGWWLIMVGMVCVIFAFLYTTGPYPLSYHGWGDILVLLFFGFVPVCGTYYVQALTITPSVIVGSLISGLAIDTLLVVNNYRDREADALSGKKTVVVRFGEPFGRYLYLFLGMIACWLCLYFVFEGHLWAALLPQFYLASHFKTWQRLVKIHKGKELNVILGETSRNMLILAMLLFIGLSLG</sequence>
<feature type="transmembrane region" description="Helical" evidence="9">
    <location>
        <begin position="176"/>
        <end position="197"/>
    </location>
</feature>
<dbReference type="PANTHER" id="PTHR13929:SF0">
    <property type="entry name" value="UBIA PRENYLTRANSFERASE DOMAIN-CONTAINING PROTEIN 1"/>
    <property type="match status" value="1"/>
</dbReference>
<dbReference type="GO" id="GO:0046428">
    <property type="term" value="F:1,4-dihydroxy-2-naphthoate polyprenyltransferase activity"/>
    <property type="evidence" value="ECO:0007669"/>
    <property type="project" value="UniProtKB-UniRule"/>
</dbReference>
<feature type="transmembrane region" description="Helical" evidence="9">
    <location>
        <begin position="92"/>
        <end position="115"/>
    </location>
</feature>
<dbReference type="NCBIfam" id="TIGR00751">
    <property type="entry name" value="menA"/>
    <property type="match status" value="1"/>
</dbReference>
<evidence type="ECO:0000256" key="1">
    <source>
        <dbReference type="ARBA" id="ARBA00004141"/>
    </source>
</evidence>
<evidence type="ECO:0000256" key="9">
    <source>
        <dbReference type="HAMAP-Rule" id="MF_01937"/>
    </source>
</evidence>
<dbReference type="Gene3D" id="1.10.357.140">
    <property type="entry name" value="UbiA prenyltransferase"/>
    <property type="match status" value="1"/>
</dbReference>
<comment type="similarity">
    <text evidence="9">Belongs to the MenA family. Type 1 subfamily.</text>
</comment>
<dbReference type="AlphaFoldDB" id="A0A1M5C507"/>
<evidence type="ECO:0000256" key="6">
    <source>
        <dbReference type="ARBA" id="ARBA00022692"/>
    </source>
</evidence>
<evidence type="ECO:0000256" key="10">
    <source>
        <dbReference type="NCBIfam" id="TIGR00751"/>
    </source>
</evidence>
<dbReference type="UniPathway" id="UPA00079">
    <property type="reaction ID" value="UER00168"/>
</dbReference>
<evidence type="ECO:0000313" key="11">
    <source>
        <dbReference type="EMBL" id="SHF49760.1"/>
    </source>
</evidence>
<proteinExistence type="inferred from homology"/>
<evidence type="ECO:0000256" key="3">
    <source>
        <dbReference type="ARBA" id="ARBA00022475"/>
    </source>
</evidence>
<dbReference type="OrthoDB" id="9767568at2"/>
<comment type="function">
    <text evidence="9">Conversion of 1,4-dihydroxy-2-naphthoate (DHNA) to demethylmenaquinone (DMK).</text>
</comment>
<dbReference type="InterPro" id="IPR000537">
    <property type="entry name" value="UbiA_prenyltransferase"/>
</dbReference>
<evidence type="ECO:0000256" key="5">
    <source>
        <dbReference type="ARBA" id="ARBA00022679"/>
    </source>
</evidence>
<evidence type="ECO:0000256" key="8">
    <source>
        <dbReference type="ARBA" id="ARBA00023136"/>
    </source>
</evidence>
<evidence type="ECO:0000313" key="12">
    <source>
        <dbReference type="Proteomes" id="UP000184509"/>
    </source>
</evidence>
<accession>A0A1M5C507</accession>
<dbReference type="InterPro" id="IPR044878">
    <property type="entry name" value="UbiA_sf"/>
</dbReference>
<dbReference type="CDD" id="cd13962">
    <property type="entry name" value="PT_UbiA_UBIAD1"/>
    <property type="match status" value="1"/>
</dbReference>
<dbReference type="PIRSF" id="PIRSF005355">
    <property type="entry name" value="UBIAD1"/>
    <property type="match status" value="1"/>
</dbReference>
<feature type="transmembrane region" description="Helical" evidence="9">
    <location>
        <begin position="283"/>
        <end position="300"/>
    </location>
</feature>
<dbReference type="GO" id="GO:0009234">
    <property type="term" value="P:menaquinone biosynthetic process"/>
    <property type="evidence" value="ECO:0007669"/>
    <property type="project" value="UniProtKB-UniRule"/>
</dbReference>